<evidence type="ECO:0000256" key="1">
    <source>
        <dbReference type="ARBA" id="ARBA00005622"/>
    </source>
</evidence>
<dbReference type="InterPro" id="IPR029058">
    <property type="entry name" value="AB_hydrolase_fold"/>
</dbReference>
<organism evidence="3 4">
    <name type="scientific">Fredinandcohnia quinoae</name>
    <dbReference type="NCBI Taxonomy" id="2918902"/>
    <lineage>
        <taxon>Bacteria</taxon>
        <taxon>Bacillati</taxon>
        <taxon>Bacillota</taxon>
        <taxon>Bacilli</taxon>
        <taxon>Bacillales</taxon>
        <taxon>Bacillaceae</taxon>
        <taxon>Fredinandcohnia</taxon>
    </lineage>
</organism>
<protein>
    <submittedName>
        <fullName evidence="3">Alpha/beta hydrolase-fold protein</fullName>
    </submittedName>
</protein>
<name>A0AAW5E3J3_9BACI</name>
<dbReference type="Pfam" id="PF00756">
    <property type="entry name" value="Esterase"/>
    <property type="match status" value="1"/>
</dbReference>
<dbReference type="InterPro" id="IPR052558">
    <property type="entry name" value="Siderophore_Hydrolase_D"/>
</dbReference>
<evidence type="ECO:0000313" key="4">
    <source>
        <dbReference type="Proteomes" id="UP001431131"/>
    </source>
</evidence>
<accession>A0AAW5E3J3</accession>
<dbReference type="AlphaFoldDB" id="A0AAW5E3J3"/>
<dbReference type="RefSeq" id="WP_240257416.1">
    <property type="nucleotide sequence ID" value="NZ_JAKTTI010000043.1"/>
</dbReference>
<dbReference type="PANTHER" id="PTHR40841">
    <property type="entry name" value="SIDEROPHORE TRIACETYLFUSARININE C ESTERASE"/>
    <property type="match status" value="1"/>
</dbReference>
<reference evidence="3" key="1">
    <citation type="submission" date="2022-02" db="EMBL/GenBank/DDBJ databases">
        <title>Fredinandcohnia quinoae sp. nov. isolated from Chenopodium quinoa seeds.</title>
        <authorList>
            <person name="Saati-Santamaria Z."/>
            <person name="Flores-Felix J.D."/>
            <person name="Igual J.M."/>
            <person name="Velazquez E."/>
            <person name="Garcia-Fraile P."/>
            <person name="Martinez-Molina E."/>
        </authorList>
    </citation>
    <scope>NUCLEOTIDE SEQUENCE</scope>
    <source>
        <strain evidence="3">SECRCQ15</strain>
    </source>
</reference>
<dbReference type="InterPro" id="IPR000801">
    <property type="entry name" value="Esterase-like"/>
</dbReference>
<comment type="caution">
    <text evidence="3">The sequence shown here is derived from an EMBL/GenBank/DDBJ whole genome shotgun (WGS) entry which is preliminary data.</text>
</comment>
<sequence>MSYVIHSNYTNYKYTVDVYIPEGESPKEGFPVIYVLDGLSYFEFAKKTVEVQSKNAVKTKVNPAIVVGINHEKDTMRSRRFYDYTAPAIQYAYPMRMKGKEPEAVGGAEDFHLFIENELKPIIHRDFSVNTNNETLFGHSLGGYYALWSLFKYTNSFANYIALSPSIWWNDHELVRYAEAFIMNEGTCNCLYIAVGELEGFMVNDGQQMFKYLSEHGLNVSFYEALEENHASVVPSVISRAFRYLNQNNR</sequence>
<dbReference type="Gene3D" id="3.40.50.1820">
    <property type="entry name" value="alpha/beta hydrolase"/>
    <property type="match status" value="1"/>
</dbReference>
<dbReference type="GO" id="GO:0016788">
    <property type="term" value="F:hydrolase activity, acting on ester bonds"/>
    <property type="evidence" value="ECO:0007669"/>
    <property type="project" value="TreeGrafter"/>
</dbReference>
<evidence type="ECO:0000256" key="2">
    <source>
        <dbReference type="ARBA" id="ARBA00022801"/>
    </source>
</evidence>
<gene>
    <name evidence="3" type="ORF">MJG50_19345</name>
</gene>
<evidence type="ECO:0000313" key="3">
    <source>
        <dbReference type="EMBL" id="MCH1627496.1"/>
    </source>
</evidence>
<dbReference type="PANTHER" id="PTHR40841:SF2">
    <property type="entry name" value="SIDEROPHORE-DEGRADING ESTERASE (EUROFUNG)"/>
    <property type="match status" value="1"/>
</dbReference>
<comment type="similarity">
    <text evidence="1">Belongs to the esterase D family.</text>
</comment>
<dbReference type="EMBL" id="JAKTTI010000043">
    <property type="protein sequence ID" value="MCH1627496.1"/>
    <property type="molecule type" value="Genomic_DNA"/>
</dbReference>
<keyword evidence="4" id="KW-1185">Reference proteome</keyword>
<keyword evidence="2 3" id="KW-0378">Hydrolase</keyword>
<dbReference type="Proteomes" id="UP001431131">
    <property type="component" value="Unassembled WGS sequence"/>
</dbReference>
<dbReference type="SUPFAM" id="SSF53474">
    <property type="entry name" value="alpha/beta-Hydrolases"/>
    <property type="match status" value="1"/>
</dbReference>
<proteinExistence type="inferred from homology"/>